<dbReference type="Gene3D" id="3.40.50.720">
    <property type="entry name" value="NAD(P)-binding Rossmann-like Domain"/>
    <property type="match status" value="1"/>
</dbReference>
<dbReference type="InterPro" id="IPR045886">
    <property type="entry name" value="ThiF/MoeB/HesA"/>
</dbReference>
<sequence>MAEVQYILSPRWKVSASGKQLKLQSESKQLKLELTESAEPIRELLTKESLNLNEFDKNLIKLLVSHSVIVRKLTHSCPATERQFIYWSAFSTLDCRQEKLHNLSDVHVTIIGLGGIGTVVARLLAGGGIKRFTFIDGDSVEASNLNRQILFNNKDIGASKVDSARRNLINAFPELNIETSVTDYLGQKPNPIFNTETDFVLVAFDGPALTTPLMLLDELWESKVDCAFAFTGFDKTYASPIYSRQFSSSSPKESFDVRNDISDRSPIQASSSTNNAYVSALLAEQMLFHLTGLYEEVEYDKVLVSTRRQGYPSFAVTEQIYL</sequence>
<keyword evidence="3" id="KW-1185">Reference proteome</keyword>
<dbReference type="SUPFAM" id="SSF69572">
    <property type="entry name" value="Activating enzymes of the ubiquitin-like proteins"/>
    <property type="match status" value="1"/>
</dbReference>
<organism evidence="2 3">
    <name type="scientific">Corynebacterium pseudodiphtheriticum</name>
    <dbReference type="NCBI Taxonomy" id="37637"/>
    <lineage>
        <taxon>Bacteria</taxon>
        <taxon>Bacillati</taxon>
        <taxon>Actinomycetota</taxon>
        <taxon>Actinomycetes</taxon>
        <taxon>Mycobacteriales</taxon>
        <taxon>Corynebacteriaceae</taxon>
        <taxon>Corynebacterium</taxon>
    </lineage>
</organism>
<evidence type="ECO:0000313" key="3">
    <source>
        <dbReference type="Proteomes" id="UP001239759"/>
    </source>
</evidence>
<keyword evidence="2" id="KW-0548">Nucleotidyltransferase</keyword>
<dbReference type="InterPro" id="IPR000594">
    <property type="entry name" value="ThiF_NAD_FAD-bd"/>
</dbReference>
<dbReference type="InterPro" id="IPR035985">
    <property type="entry name" value="Ubiquitin-activating_enz"/>
</dbReference>
<dbReference type="PANTHER" id="PTHR43267">
    <property type="entry name" value="TRNA THREONYLCARBAMOYLADENOSINE DEHYDRATASE"/>
    <property type="match status" value="1"/>
</dbReference>
<protein>
    <submittedName>
        <fullName evidence="2">ThiF family adenylyltransferase</fullName>
    </submittedName>
</protein>
<name>A0ABT7FU57_9CORY</name>
<evidence type="ECO:0000313" key="2">
    <source>
        <dbReference type="EMBL" id="MDK4289517.1"/>
    </source>
</evidence>
<dbReference type="Proteomes" id="UP001239759">
    <property type="component" value="Unassembled WGS sequence"/>
</dbReference>
<dbReference type="RefSeq" id="WP_284587583.1">
    <property type="nucleotide sequence ID" value="NZ_JASNUQ010000002.1"/>
</dbReference>
<feature type="domain" description="THIF-type NAD/FAD binding fold" evidence="1">
    <location>
        <begin position="96"/>
        <end position="230"/>
    </location>
</feature>
<proteinExistence type="predicted"/>
<gene>
    <name evidence="2" type="ORF">QPX23_02035</name>
</gene>
<dbReference type="EMBL" id="JASNUQ010000002">
    <property type="protein sequence ID" value="MDK4289517.1"/>
    <property type="molecule type" value="Genomic_DNA"/>
</dbReference>
<dbReference type="GO" id="GO:0016779">
    <property type="term" value="F:nucleotidyltransferase activity"/>
    <property type="evidence" value="ECO:0007669"/>
    <property type="project" value="UniProtKB-KW"/>
</dbReference>
<comment type="caution">
    <text evidence="2">The sequence shown here is derived from an EMBL/GenBank/DDBJ whole genome shotgun (WGS) entry which is preliminary data.</text>
</comment>
<dbReference type="PANTHER" id="PTHR43267:SF3">
    <property type="entry name" value="THIF PROTEIN"/>
    <property type="match status" value="1"/>
</dbReference>
<accession>A0ABT7FU57</accession>
<keyword evidence="2" id="KW-0808">Transferase</keyword>
<reference evidence="2 3" key="1">
    <citation type="submission" date="2023-05" db="EMBL/GenBank/DDBJ databases">
        <title>Metabolic capabilities are highly conserved among human nasal-associated Corynebacterium species in pangenomic analyses.</title>
        <authorList>
            <person name="Tran T.H."/>
            <person name="Roberts A.Q."/>
            <person name="Escapa I.F."/>
            <person name="Gao W."/>
            <person name="Conlan S."/>
            <person name="Kong H."/>
            <person name="Segre J.A."/>
            <person name="Kelly M.S."/>
            <person name="Lemon K.P."/>
        </authorList>
    </citation>
    <scope>NUCLEOTIDE SEQUENCE [LARGE SCALE GENOMIC DNA]</scope>
    <source>
        <strain evidence="2 3">KPL3772</strain>
    </source>
</reference>
<dbReference type="Pfam" id="PF00899">
    <property type="entry name" value="ThiF"/>
    <property type="match status" value="1"/>
</dbReference>
<evidence type="ECO:0000259" key="1">
    <source>
        <dbReference type="Pfam" id="PF00899"/>
    </source>
</evidence>